<reference evidence="1 2" key="1">
    <citation type="submission" date="2020-02" db="EMBL/GenBank/DDBJ databases">
        <title>Genome sequence of strain CCNWXJ40-4.</title>
        <authorList>
            <person name="Gao J."/>
            <person name="Sun J."/>
        </authorList>
    </citation>
    <scope>NUCLEOTIDE SEQUENCE [LARGE SCALE GENOMIC DNA]</scope>
    <source>
        <strain evidence="1 2">CCNWXJ 40-4</strain>
    </source>
</reference>
<dbReference type="Proteomes" id="UP001642900">
    <property type="component" value="Unassembled WGS sequence"/>
</dbReference>
<dbReference type="PANTHER" id="PTHR39166:SF1">
    <property type="entry name" value="BLL1166 PROTEIN"/>
    <property type="match status" value="1"/>
</dbReference>
<proteinExistence type="predicted"/>
<dbReference type="EMBL" id="JAAKZF010000007">
    <property type="protein sequence ID" value="NGO51248.1"/>
    <property type="molecule type" value="Genomic_DNA"/>
</dbReference>
<organism evidence="1 2">
    <name type="scientific">Allomesorhizobium camelthorni</name>
    <dbReference type="NCBI Taxonomy" id="475069"/>
    <lineage>
        <taxon>Bacteria</taxon>
        <taxon>Pseudomonadati</taxon>
        <taxon>Pseudomonadota</taxon>
        <taxon>Alphaproteobacteria</taxon>
        <taxon>Hyphomicrobiales</taxon>
        <taxon>Phyllobacteriaceae</taxon>
        <taxon>Allomesorhizobium</taxon>
    </lineage>
</organism>
<protein>
    <submittedName>
        <fullName evidence="1">Nucleotidyltransferase family protein</fullName>
    </submittedName>
</protein>
<comment type="caution">
    <text evidence="1">The sequence shown here is derived from an EMBL/GenBank/DDBJ whole genome shotgun (WGS) entry which is preliminary data.</text>
</comment>
<evidence type="ECO:0000313" key="2">
    <source>
        <dbReference type="Proteomes" id="UP001642900"/>
    </source>
</evidence>
<dbReference type="InterPro" id="IPR009267">
    <property type="entry name" value="NTP_transf_6"/>
</dbReference>
<name>A0A6G4WA82_9HYPH</name>
<dbReference type="AlphaFoldDB" id="A0A6G4WA82"/>
<accession>A0A6G4WA82</accession>
<dbReference type="PANTHER" id="PTHR39166">
    <property type="entry name" value="BLL1166 PROTEIN"/>
    <property type="match status" value="1"/>
</dbReference>
<dbReference type="RefSeq" id="WP_165026129.1">
    <property type="nucleotide sequence ID" value="NZ_JAAKZF010000007.1"/>
</dbReference>
<keyword evidence="2" id="KW-1185">Reference proteome</keyword>
<evidence type="ECO:0000313" key="1">
    <source>
        <dbReference type="EMBL" id="NGO51248.1"/>
    </source>
</evidence>
<gene>
    <name evidence="1" type="ORF">G6N73_08640</name>
</gene>
<sequence length="200" mass="22674">MDHLRFSGLDFEKQRAILIDILKADSLTRSALQLARDFDLADWMIVSGAIYNTVWNSLTRKPSGYGIKDIDLFYFDASDLSWEAEDVVIKAGETHFAELPVAVEIRNQARVHLWYPERFGRQCPAYRSSAHALSYFSSKTHAVGVRPAGAGEFEVTAPFGLDDIFSFRIVPNRVIDNQATHEEKAARAKQQWPEISVVPW</sequence>
<dbReference type="Pfam" id="PF06042">
    <property type="entry name" value="NTP_transf_6"/>
    <property type="match status" value="1"/>
</dbReference>